<reference evidence="5" key="2">
    <citation type="submission" date="2019-09" db="UniProtKB">
        <authorList>
            <consortium name="WormBaseParasite"/>
        </authorList>
    </citation>
    <scope>IDENTIFICATION</scope>
</reference>
<organism evidence="4 5">
    <name type="scientific">Heligmosomoides polygyrus</name>
    <name type="common">Parasitic roundworm</name>
    <dbReference type="NCBI Taxonomy" id="6339"/>
    <lineage>
        <taxon>Eukaryota</taxon>
        <taxon>Metazoa</taxon>
        <taxon>Ecdysozoa</taxon>
        <taxon>Nematoda</taxon>
        <taxon>Chromadorea</taxon>
        <taxon>Rhabditida</taxon>
        <taxon>Rhabditina</taxon>
        <taxon>Rhabditomorpha</taxon>
        <taxon>Strongyloidea</taxon>
        <taxon>Heligmosomidae</taxon>
        <taxon>Heligmosomoides</taxon>
    </lineage>
</organism>
<evidence type="ECO:0000313" key="4">
    <source>
        <dbReference type="Proteomes" id="UP000050761"/>
    </source>
</evidence>
<evidence type="ECO:0000313" key="3">
    <source>
        <dbReference type="EMBL" id="VDP43193.1"/>
    </source>
</evidence>
<sequence length="444" mass="50657">MNKSLGKVTPSREELGTLIVEIEIMLNTRPLLYVESEEGSERVLRPIDFLQNEFEVLPPMQTGDDLLEDQDYLSPAERLASQTKLQVVQAIDSSCKITEQFWQQWQSQYLTSLREKHQKDVGHRRGSRIAPKVGQVVLICDALQPRYMWKMGRVDELVSNKEGVVREAFIILPSRRRIRRPVNLLVPLELDDTSTDVDTESTSQQHPESSPEVVEGEVDESQPVDTEPSRYNFRPTRRVDYRKLASLNAVLTFSVTWVSVDDPMEQIPAMVSDDEQDPGDLNLQPIEGFEPDLAEAEDVVRDEQQEDVESGNPGSEVRVQQDDVEEEDPGPEVRVQQLNIEETDPEPEVRVGQGNGQRCKCRHKRCFDCQRIEGTAFEDLIPIDEGQHGALGNVLHKELRIQELEDDGRRLTLEDNGRRLTGLWQFFSEQRTSKDGGPHQRGPE</sequence>
<feature type="region of interest" description="Disordered" evidence="1">
    <location>
        <begin position="298"/>
        <end position="334"/>
    </location>
</feature>
<feature type="region of interest" description="Disordered" evidence="1">
    <location>
        <begin position="193"/>
        <end position="231"/>
    </location>
</feature>
<dbReference type="Proteomes" id="UP000050761">
    <property type="component" value="Unassembled WGS sequence"/>
</dbReference>
<proteinExistence type="predicted"/>
<accession>A0A3P8H9V5</accession>
<accession>A0A183GN88</accession>
<name>A0A183GN88_HELPZ</name>
<dbReference type="OrthoDB" id="7762373at2759"/>
<evidence type="ECO:0000313" key="5">
    <source>
        <dbReference type="WBParaSite" id="HPBE_0002415801-mRNA-1"/>
    </source>
</evidence>
<evidence type="ECO:0000259" key="2">
    <source>
        <dbReference type="Pfam" id="PF18701"/>
    </source>
</evidence>
<feature type="compositionally biased region" description="Low complexity" evidence="1">
    <location>
        <begin position="200"/>
        <end position="213"/>
    </location>
</feature>
<keyword evidence="4" id="KW-1185">Reference proteome</keyword>
<evidence type="ECO:0000256" key="1">
    <source>
        <dbReference type="SAM" id="MobiDB-lite"/>
    </source>
</evidence>
<reference evidence="3 4" key="1">
    <citation type="submission" date="2018-11" db="EMBL/GenBank/DDBJ databases">
        <authorList>
            <consortium name="Pathogen Informatics"/>
        </authorList>
    </citation>
    <scope>NUCLEOTIDE SEQUENCE [LARGE SCALE GENOMIC DNA]</scope>
</reference>
<dbReference type="WBParaSite" id="HPBE_0002415801-mRNA-1">
    <property type="protein sequence ID" value="HPBE_0002415801-mRNA-1"/>
    <property type="gene ID" value="HPBE_0002415801"/>
</dbReference>
<dbReference type="PANTHER" id="PTHR47331">
    <property type="entry name" value="PHD-TYPE DOMAIN-CONTAINING PROTEIN"/>
    <property type="match status" value="1"/>
</dbReference>
<dbReference type="AlphaFoldDB" id="A0A183GN88"/>
<gene>
    <name evidence="3" type="ORF">HPBE_LOCUS24157</name>
</gene>
<protein>
    <submittedName>
        <fullName evidence="5">DUF5641 domain-containing protein</fullName>
    </submittedName>
</protein>
<dbReference type="EMBL" id="UZAH01035926">
    <property type="protein sequence ID" value="VDP43193.1"/>
    <property type="molecule type" value="Genomic_DNA"/>
</dbReference>
<feature type="domain" description="DUF5641" evidence="2">
    <location>
        <begin position="96"/>
        <end position="188"/>
    </location>
</feature>
<dbReference type="InterPro" id="IPR040676">
    <property type="entry name" value="DUF5641"/>
</dbReference>
<dbReference type="Pfam" id="PF18701">
    <property type="entry name" value="DUF5641"/>
    <property type="match status" value="1"/>
</dbReference>